<dbReference type="EMBL" id="LAZR01035289">
    <property type="protein sequence ID" value="KKL27910.1"/>
    <property type="molecule type" value="Genomic_DNA"/>
</dbReference>
<evidence type="ECO:0000313" key="1">
    <source>
        <dbReference type="EMBL" id="KKL27910.1"/>
    </source>
</evidence>
<dbReference type="AlphaFoldDB" id="A0A0F9C130"/>
<gene>
    <name evidence="1" type="ORF">LCGC14_2380440</name>
</gene>
<protein>
    <submittedName>
        <fullName evidence="1">Uncharacterized protein</fullName>
    </submittedName>
</protein>
<proteinExistence type="predicted"/>
<feature type="non-terminal residue" evidence="1">
    <location>
        <position position="1"/>
    </location>
</feature>
<comment type="caution">
    <text evidence="1">The sequence shown here is derived from an EMBL/GenBank/DDBJ whole genome shotgun (WGS) entry which is preliminary data.</text>
</comment>
<reference evidence="1" key="1">
    <citation type="journal article" date="2015" name="Nature">
        <title>Complex archaea that bridge the gap between prokaryotes and eukaryotes.</title>
        <authorList>
            <person name="Spang A."/>
            <person name="Saw J.H."/>
            <person name="Jorgensen S.L."/>
            <person name="Zaremba-Niedzwiedzka K."/>
            <person name="Martijn J."/>
            <person name="Lind A.E."/>
            <person name="van Eijk R."/>
            <person name="Schleper C."/>
            <person name="Guy L."/>
            <person name="Ettema T.J."/>
        </authorList>
    </citation>
    <scope>NUCLEOTIDE SEQUENCE</scope>
</reference>
<accession>A0A0F9C130</accession>
<sequence length="345" mass="36819">GARAAATLDSIRVALGGGRYEGAVLVTDGLAELPQLPAGVTVDVDSGPFHFGSRLAEVVRRHDLERVVYLGGGSLPLLGVDEFGEVAEALSEGGVVITNNHFSSDLVAFPAAALAHIEPPDSDNRLARALSEEAGLSVRALPRTVATQLDIDGPADLAVLALTGEGGPRLREYLTALALDLDRHAQVLPLLTDRSAQITVAGRVGSHAWRYLEGETACRVRLFAEERGMEADGRAAEGKARSLLGFFLEEVGPQRTFGALAERGDAAIIDTRVLLAHLRLDTSRSDRFLSDLGRWQEVREPLLRDLTRAAAEASIPALLGGHSLVCGGLMALNEFAWRQRERGCD</sequence>
<organism evidence="1">
    <name type="scientific">marine sediment metagenome</name>
    <dbReference type="NCBI Taxonomy" id="412755"/>
    <lineage>
        <taxon>unclassified sequences</taxon>
        <taxon>metagenomes</taxon>
        <taxon>ecological metagenomes</taxon>
    </lineage>
</organism>
<name>A0A0F9C130_9ZZZZ</name>